<dbReference type="EMBL" id="UHFN01000007">
    <property type="protein sequence ID" value="SUN60409.1"/>
    <property type="molecule type" value="Genomic_DNA"/>
</dbReference>
<keyword evidence="6 8" id="KW-1133">Transmembrane helix</keyword>
<proteinExistence type="inferred from homology"/>
<dbReference type="GO" id="GO:0005886">
    <property type="term" value="C:plasma membrane"/>
    <property type="evidence" value="ECO:0007669"/>
    <property type="project" value="UniProtKB-SubCell"/>
</dbReference>
<evidence type="ECO:0000256" key="2">
    <source>
        <dbReference type="ARBA" id="ARBA00006669"/>
    </source>
</evidence>
<dbReference type="GO" id="GO:0034257">
    <property type="term" value="F:nicotinamide riboside transmembrane transporter activity"/>
    <property type="evidence" value="ECO:0007669"/>
    <property type="project" value="InterPro"/>
</dbReference>
<sequence>MDTETTNTALDVTEITETIENNQTDNNLNNLSLKKAYDIAWSRFNRTEKVFAIIAFCVSLGFTSYGILPTILRGDFTLLNTLSIIMSIFGFIGTWTLALQWQHTFKANGIQNIASISVAGIQHVYGHMFTSVYYLITEFVGHYSWQKRRNEAGELVVDKRFGVRDVLIAIFFWTIGLGVVSYLMGGTRIILDAITNGLSFTAQQRQVKGHIDGFYIWLLVDLLSFFLFLSVGNPIAAFGYLGMMAQGCVGIMIWKKGKGN</sequence>
<evidence type="ECO:0000256" key="4">
    <source>
        <dbReference type="ARBA" id="ARBA00022475"/>
    </source>
</evidence>
<comment type="similarity">
    <text evidence="2">Belongs to the nicotinamide ribonucleoside (NR) uptake permease (TC 4.B.1) family.</text>
</comment>
<dbReference type="PANTHER" id="PTHR36122:SF2">
    <property type="entry name" value="NICOTINAMIDE RIBOSIDE TRANSPORTER PNUC"/>
    <property type="match status" value="1"/>
</dbReference>
<evidence type="ECO:0000313" key="10">
    <source>
        <dbReference type="Proteomes" id="UP000254924"/>
    </source>
</evidence>
<feature type="transmembrane region" description="Helical" evidence="8">
    <location>
        <begin position="166"/>
        <end position="191"/>
    </location>
</feature>
<evidence type="ECO:0000256" key="7">
    <source>
        <dbReference type="ARBA" id="ARBA00023136"/>
    </source>
</evidence>
<organism evidence="9 10">
    <name type="scientific">Streptococcus hyointestinalis</name>
    <dbReference type="NCBI Taxonomy" id="1337"/>
    <lineage>
        <taxon>Bacteria</taxon>
        <taxon>Bacillati</taxon>
        <taxon>Bacillota</taxon>
        <taxon>Bacilli</taxon>
        <taxon>Lactobacillales</taxon>
        <taxon>Streptococcaceae</taxon>
        <taxon>Streptococcus</taxon>
    </lineage>
</organism>
<evidence type="ECO:0000256" key="8">
    <source>
        <dbReference type="SAM" id="Phobius"/>
    </source>
</evidence>
<dbReference type="AlphaFoldDB" id="A0A380K6W5"/>
<evidence type="ECO:0000256" key="1">
    <source>
        <dbReference type="ARBA" id="ARBA00004651"/>
    </source>
</evidence>
<evidence type="ECO:0000256" key="6">
    <source>
        <dbReference type="ARBA" id="ARBA00022989"/>
    </source>
</evidence>
<evidence type="ECO:0000256" key="5">
    <source>
        <dbReference type="ARBA" id="ARBA00022692"/>
    </source>
</evidence>
<evidence type="ECO:0000256" key="3">
    <source>
        <dbReference type="ARBA" id="ARBA00022448"/>
    </source>
</evidence>
<name>A0A380K6W5_9STRE</name>
<accession>A0A380K6W5</accession>
<keyword evidence="4" id="KW-1003">Cell membrane</keyword>
<keyword evidence="10" id="KW-1185">Reference proteome</keyword>
<evidence type="ECO:0000313" key="9">
    <source>
        <dbReference type="EMBL" id="SUN60409.1"/>
    </source>
</evidence>
<reference evidence="9 10" key="1">
    <citation type="submission" date="2018-06" db="EMBL/GenBank/DDBJ databases">
        <authorList>
            <consortium name="Pathogen Informatics"/>
            <person name="Doyle S."/>
        </authorList>
    </citation>
    <scope>NUCLEOTIDE SEQUENCE [LARGE SCALE GENOMIC DNA]</scope>
    <source>
        <strain evidence="9 10">NCTC12224</strain>
    </source>
</reference>
<feature type="transmembrane region" description="Helical" evidence="8">
    <location>
        <begin position="50"/>
        <end position="72"/>
    </location>
</feature>
<keyword evidence="3" id="KW-0813">Transport</keyword>
<gene>
    <name evidence="9" type="primary">pnuC</name>
    <name evidence="9" type="ORF">NCTC12224_00861</name>
</gene>
<dbReference type="Proteomes" id="UP000254924">
    <property type="component" value="Unassembled WGS sequence"/>
</dbReference>
<protein>
    <submittedName>
        <fullName evidence="9">Nicotinamide mononucleotide transporter</fullName>
    </submittedName>
</protein>
<feature type="transmembrane region" description="Helical" evidence="8">
    <location>
        <begin position="78"/>
        <end position="101"/>
    </location>
</feature>
<dbReference type="InterPro" id="IPR006419">
    <property type="entry name" value="NMN_transpt_PnuC"/>
</dbReference>
<dbReference type="PANTHER" id="PTHR36122">
    <property type="entry name" value="NICOTINAMIDE RIBOSIDE TRANSPORTER PNUC"/>
    <property type="match status" value="1"/>
</dbReference>
<keyword evidence="7 8" id="KW-0472">Membrane</keyword>
<dbReference type="Pfam" id="PF04973">
    <property type="entry name" value="NMN_transporter"/>
    <property type="match status" value="1"/>
</dbReference>
<keyword evidence="5 8" id="KW-0812">Transmembrane</keyword>
<comment type="subcellular location">
    <subcellularLocation>
        <location evidence="1">Cell membrane</location>
        <topology evidence="1">Multi-pass membrane protein</topology>
    </subcellularLocation>
</comment>